<name>A0A067D5Q9_CITSI</name>
<sequence length="66" mass="7842">MKIKIKIILMCLQYLRAIIHTNTLQQFRIHYIKTLVRHKNIAILFVIGCRNTIIPFIIVILLRILS</sequence>
<organism evidence="2 3">
    <name type="scientific">Citrus sinensis</name>
    <name type="common">Sweet orange</name>
    <name type="synonym">Citrus aurantium var. sinensis</name>
    <dbReference type="NCBI Taxonomy" id="2711"/>
    <lineage>
        <taxon>Eukaryota</taxon>
        <taxon>Viridiplantae</taxon>
        <taxon>Streptophyta</taxon>
        <taxon>Embryophyta</taxon>
        <taxon>Tracheophyta</taxon>
        <taxon>Spermatophyta</taxon>
        <taxon>Magnoliopsida</taxon>
        <taxon>eudicotyledons</taxon>
        <taxon>Gunneridae</taxon>
        <taxon>Pentapetalae</taxon>
        <taxon>rosids</taxon>
        <taxon>malvids</taxon>
        <taxon>Sapindales</taxon>
        <taxon>Rutaceae</taxon>
        <taxon>Aurantioideae</taxon>
        <taxon>Citrus</taxon>
    </lineage>
</organism>
<evidence type="ECO:0000256" key="1">
    <source>
        <dbReference type="SAM" id="Phobius"/>
    </source>
</evidence>
<proteinExistence type="predicted"/>
<dbReference type="AlphaFoldDB" id="A0A067D5Q9"/>
<keyword evidence="1" id="KW-0812">Transmembrane</keyword>
<protein>
    <submittedName>
        <fullName evidence="2">Uncharacterized protein</fullName>
    </submittedName>
</protein>
<gene>
    <name evidence="2" type="ORF">CISIN_1g048711mg</name>
</gene>
<dbReference type="Proteomes" id="UP000027120">
    <property type="component" value="Unassembled WGS sequence"/>
</dbReference>
<reference evidence="2 3" key="1">
    <citation type="submission" date="2014-04" db="EMBL/GenBank/DDBJ databases">
        <authorList>
            <consortium name="International Citrus Genome Consortium"/>
            <person name="Gmitter F."/>
            <person name="Chen C."/>
            <person name="Farmerie W."/>
            <person name="Harkins T."/>
            <person name="Desany B."/>
            <person name="Mohiuddin M."/>
            <person name="Kodira C."/>
            <person name="Borodovsky M."/>
            <person name="Lomsadze A."/>
            <person name="Burns P."/>
            <person name="Jenkins J."/>
            <person name="Prochnik S."/>
            <person name="Shu S."/>
            <person name="Chapman J."/>
            <person name="Pitluck S."/>
            <person name="Schmutz J."/>
            <person name="Rokhsar D."/>
        </authorList>
    </citation>
    <scope>NUCLEOTIDE SEQUENCE</scope>
</reference>
<evidence type="ECO:0000313" key="2">
    <source>
        <dbReference type="EMBL" id="KDO36865.1"/>
    </source>
</evidence>
<feature type="transmembrane region" description="Helical" evidence="1">
    <location>
        <begin position="41"/>
        <end position="65"/>
    </location>
</feature>
<accession>A0A067D5Q9</accession>
<keyword evidence="1" id="KW-0472">Membrane</keyword>
<keyword evidence="1" id="KW-1133">Transmembrane helix</keyword>
<dbReference type="EMBL" id="KK792804">
    <property type="protein sequence ID" value="KDO36865.1"/>
    <property type="molecule type" value="Genomic_DNA"/>
</dbReference>
<keyword evidence="3" id="KW-1185">Reference proteome</keyword>
<evidence type="ECO:0000313" key="3">
    <source>
        <dbReference type="Proteomes" id="UP000027120"/>
    </source>
</evidence>